<dbReference type="RefSeq" id="WP_110374253.1">
    <property type="nucleotide sequence ID" value="NZ_JAHBRY010000001.1"/>
</dbReference>
<dbReference type="AlphaFoldDB" id="A0A2V3UC19"/>
<dbReference type="Proteomes" id="UP000248021">
    <property type="component" value="Unassembled WGS sequence"/>
</dbReference>
<evidence type="ECO:0000313" key="2">
    <source>
        <dbReference type="EMBL" id="PXW61989.1"/>
    </source>
</evidence>
<keyword evidence="3" id="KW-1185">Reference proteome</keyword>
<dbReference type="Gene3D" id="6.10.30.10">
    <property type="match status" value="2"/>
</dbReference>
<protein>
    <recommendedName>
        <fullName evidence="1">ChsH2 C-terminal OB-fold domain-containing protein</fullName>
    </recommendedName>
</protein>
<dbReference type="Pfam" id="PF01796">
    <property type="entry name" value="OB_ChsH2_C"/>
    <property type="match status" value="1"/>
</dbReference>
<dbReference type="OrthoDB" id="5514845at2"/>
<reference evidence="2 3" key="1">
    <citation type="submission" date="2018-05" db="EMBL/GenBank/DDBJ databases">
        <title>Genomic Encyclopedia of Type Strains, Phase IV (KMG-IV): sequencing the most valuable type-strain genomes for metagenomic binning, comparative biology and taxonomic classification.</title>
        <authorList>
            <person name="Goeker M."/>
        </authorList>
    </citation>
    <scope>NUCLEOTIDE SEQUENCE [LARGE SCALE GENOMIC DNA]</scope>
    <source>
        <strain evidence="2 3">DSM 6462</strain>
    </source>
</reference>
<comment type="caution">
    <text evidence="2">The sequence shown here is derived from an EMBL/GenBank/DDBJ whole genome shotgun (WGS) entry which is preliminary data.</text>
</comment>
<dbReference type="PANTHER" id="PTHR34075:SF5">
    <property type="entry name" value="BLR3430 PROTEIN"/>
    <property type="match status" value="1"/>
</dbReference>
<sequence>MLAIPDSWAQDLTTFPSDLSMPYTLTPGRAAGTFVAEVKNRRIVGSRFASGTVVVPAQDFCPNTGDSDPELVEAPHTGTLNGFTQTDAGIIALIRIDGSDVDMTHRILGTALDGLKVGQRVEAVWGDGEGILAIEGFRIAANAPQGEIRPLEAPAKPVEQIPYRLDLHYEHAFGPYYGRLFDEIKTNRRIMGVRTSDGEGALLPPREIDDITHKPTGTWVELKQTGTVRAMSVIHLEFIGQTQPPPYIYAEIMLDGASTRLIHNVGGIDMSRAKELVKPGTRVRAVWREGERTGSLADISHFEVIDGEE</sequence>
<evidence type="ECO:0000259" key="1">
    <source>
        <dbReference type="Pfam" id="PF01796"/>
    </source>
</evidence>
<gene>
    <name evidence="2" type="ORF">C7450_103511</name>
</gene>
<feature type="domain" description="ChsH2 C-terminal OB-fold" evidence="1">
    <location>
        <begin position="219"/>
        <end position="288"/>
    </location>
</feature>
<dbReference type="InterPro" id="IPR012340">
    <property type="entry name" value="NA-bd_OB-fold"/>
</dbReference>
<proteinExistence type="predicted"/>
<dbReference type="PANTHER" id="PTHR34075">
    <property type="entry name" value="BLR3430 PROTEIN"/>
    <property type="match status" value="1"/>
</dbReference>
<organism evidence="2 3">
    <name type="scientific">Chelatococcus asaccharovorans</name>
    <dbReference type="NCBI Taxonomy" id="28210"/>
    <lineage>
        <taxon>Bacteria</taxon>
        <taxon>Pseudomonadati</taxon>
        <taxon>Pseudomonadota</taxon>
        <taxon>Alphaproteobacteria</taxon>
        <taxon>Hyphomicrobiales</taxon>
        <taxon>Chelatococcaceae</taxon>
        <taxon>Chelatococcus</taxon>
    </lineage>
</organism>
<accession>A0A2V3UC19</accession>
<dbReference type="SUPFAM" id="SSF50249">
    <property type="entry name" value="Nucleic acid-binding proteins"/>
    <property type="match status" value="2"/>
</dbReference>
<evidence type="ECO:0000313" key="3">
    <source>
        <dbReference type="Proteomes" id="UP000248021"/>
    </source>
</evidence>
<name>A0A2V3UC19_9HYPH</name>
<dbReference type="InterPro" id="IPR002878">
    <property type="entry name" value="ChsH2_C"/>
</dbReference>
<dbReference type="EMBL" id="QJJK01000003">
    <property type="protein sequence ID" value="PXW61989.1"/>
    <property type="molecule type" value="Genomic_DNA"/>
</dbReference>
<dbReference type="InterPro" id="IPR052513">
    <property type="entry name" value="Thioester_dehydratase-like"/>
</dbReference>